<feature type="region of interest" description="Disordered" evidence="1">
    <location>
        <begin position="238"/>
        <end position="259"/>
    </location>
</feature>
<dbReference type="Proteomes" id="UP001180556">
    <property type="component" value="Unassembled WGS sequence"/>
</dbReference>
<reference evidence="3" key="1">
    <citation type="submission" date="2023-07" db="EMBL/GenBank/DDBJ databases">
        <title>30 novel species of actinomycetes from the DSMZ collection.</title>
        <authorList>
            <person name="Nouioui I."/>
        </authorList>
    </citation>
    <scope>NUCLEOTIDE SEQUENCE [LARGE SCALE GENOMIC DNA]</scope>
    <source>
        <strain evidence="3">DSM 40932</strain>
    </source>
</reference>
<name>A0ABU2WDH5_9ACTN</name>
<evidence type="ECO:0000313" key="2">
    <source>
        <dbReference type="EMBL" id="MDT0495117.1"/>
    </source>
</evidence>
<gene>
    <name evidence="2" type="ORF">RM717_31980</name>
</gene>
<evidence type="ECO:0000313" key="3">
    <source>
        <dbReference type="Proteomes" id="UP001180556"/>
    </source>
</evidence>
<comment type="caution">
    <text evidence="2">The sequence shown here is derived from an EMBL/GenBank/DDBJ whole genome shotgun (WGS) entry which is preliminary data.</text>
</comment>
<evidence type="ECO:0000256" key="1">
    <source>
        <dbReference type="SAM" id="MobiDB-lite"/>
    </source>
</evidence>
<keyword evidence="3" id="KW-1185">Reference proteome</keyword>
<protein>
    <submittedName>
        <fullName evidence="2">Uncharacterized protein</fullName>
    </submittedName>
</protein>
<dbReference type="EMBL" id="JAVRFG010000071">
    <property type="protein sequence ID" value="MDT0495117.1"/>
    <property type="molecule type" value="Genomic_DNA"/>
</dbReference>
<accession>A0ABU2WDH5</accession>
<proteinExistence type="predicted"/>
<dbReference type="RefSeq" id="WP_311605893.1">
    <property type="nucleotide sequence ID" value="NZ_JAVRFG010000071.1"/>
</dbReference>
<sequence length="538" mass="60663">MSRMDPRLIQTAVLGDPESDEPVFCPEDPEELKAFRLEHAGNTWWCGINLPGGCGRRLTTKLCTDKICHFAHVPDPHGHSDSRLPCIRRVRGKKEDADHLFIKADIGRWLRQQNIEADLAFPDPFRSAVTARFADGRLLVVHLDTVRPPAWDNEDVWEHILGPGCQISRDVLTQRGYVYRIRMEGQSDRGRRFTVAGVERAGAAHTRWFDLANLKVTPDGINTVDEAHPLRPAQVPVANIKQPDPHPTVGLTPSNTEVPSPRELRHLAARRLDHAIYEESPARVKSAMLNMEHVIANDDLKDDELAVLKAAHGRGQRWLDKRARLRSTVIAQLQERVDARRDPAGLARQACDLVGEEDATDEDRAKVTAIQHQMQRMVDERREAEARQEAEADQAAREAMRRAAKERRLALDQETARKDQEARTARLKSLVLPVRGGLKRAAANGEMRTWQELQHKTGARGLKRLSYEERVDLLVMVGQKTPADEPLWSVLLIAHGDQEALAMHRAVAAQLGRDVAEKDLELIAQLAAQRAELHRIHR</sequence>
<feature type="region of interest" description="Disordered" evidence="1">
    <location>
        <begin position="383"/>
        <end position="422"/>
    </location>
</feature>
<organism evidence="2 3">
    <name type="scientific">Streptomyces stephensoniae</name>
    <dbReference type="NCBI Taxonomy" id="3375367"/>
    <lineage>
        <taxon>Bacteria</taxon>
        <taxon>Bacillati</taxon>
        <taxon>Actinomycetota</taxon>
        <taxon>Actinomycetes</taxon>
        <taxon>Kitasatosporales</taxon>
        <taxon>Streptomycetaceae</taxon>
        <taxon>Streptomyces</taxon>
    </lineage>
</organism>